<dbReference type="HOGENOM" id="CLU_187368_0_0_6"/>
<organism evidence="1 2">
    <name type="scientific">Acinetobacter baumannii (strain SDF)</name>
    <dbReference type="NCBI Taxonomy" id="509170"/>
    <lineage>
        <taxon>Bacteria</taxon>
        <taxon>Pseudomonadati</taxon>
        <taxon>Pseudomonadota</taxon>
        <taxon>Gammaproteobacteria</taxon>
        <taxon>Moraxellales</taxon>
        <taxon>Moraxellaceae</taxon>
        <taxon>Acinetobacter</taxon>
        <taxon>Acinetobacter calcoaceticus/baumannii complex</taxon>
    </lineage>
</organism>
<proteinExistence type="predicted"/>
<accession>B0VM57</accession>
<dbReference type="Proteomes" id="UP000001741">
    <property type="component" value="Chromosome"/>
</dbReference>
<evidence type="ECO:0000313" key="2">
    <source>
        <dbReference type="Proteomes" id="UP000001741"/>
    </source>
</evidence>
<protein>
    <submittedName>
        <fullName evidence="1">Uncharacterized protein</fullName>
    </submittedName>
</protein>
<dbReference type="KEGG" id="abm:ABSDF1617"/>
<gene>
    <name evidence="1" type="ordered locus">ABSDF1617</name>
</gene>
<reference evidence="1 2" key="1">
    <citation type="journal article" date="2008" name="PLoS ONE">
        <title>Comparative analysis of Acinetobacters: three genomes for three lifestyles.</title>
        <authorList>
            <person name="Vallenet D."/>
            <person name="Nordmann P."/>
            <person name="Barbe V."/>
            <person name="Poirel L."/>
            <person name="Mangenot S."/>
            <person name="Bataille E."/>
            <person name="Dossat C."/>
            <person name="Gas S."/>
            <person name="Kreimeyer A."/>
            <person name="Lenoble P."/>
            <person name="Oztas S."/>
            <person name="Poulain J."/>
            <person name="Segurens B."/>
            <person name="Robert C."/>
            <person name="Abergel C."/>
            <person name="Claverie J.M."/>
            <person name="Raoult D."/>
            <person name="Medigue C."/>
            <person name="Weissenbach J."/>
            <person name="Cruveiller S."/>
        </authorList>
    </citation>
    <scope>NUCLEOTIDE SEQUENCE [LARGE SCALE GENOMIC DNA]</scope>
    <source>
        <strain evidence="1 2">SDF</strain>
    </source>
</reference>
<dbReference type="EMBL" id="CU468230">
    <property type="protein sequence ID" value="CAP00957.1"/>
    <property type="molecule type" value="Genomic_DNA"/>
</dbReference>
<dbReference type="AlphaFoldDB" id="B0VM57"/>
<name>B0VM57_ACIBS</name>
<evidence type="ECO:0000313" key="1">
    <source>
        <dbReference type="EMBL" id="CAP00957.1"/>
    </source>
</evidence>
<dbReference type="BioCyc" id="ABAU509170:GCL9-1313-MONOMER"/>
<sequence>MRECDIKIITTHEYRINLMDIIDIKIKDQFDQIHDAKAQLKMNLVEHENEPLKLSQRIEHIIVDNEVILPTTELLFESEQNEKIYRVIEE</sequence>